<accession>A0A7J8N1Z2</accession>
<name>A0A7J8N1Z2_9ROSI</name>
<feature type="compositionally biased region" description="Basic and acidic residues" evidence="1">
    <location>
        <begin position="18"/>
        <end position="28"/>
    </location>
</feature>
<feature type="region of interest" description="Disordered" evidence="1">
    <location>
        <begin position="18"/>
        <end position="42"/>
    </location>
</feature>
<sequence length="42" mass="4914">MILVESLIELVPKKDKFESFKPKEKDNSREDEEGNIEYSNAN</sequence>
<organism evidence="2 3">
    <name type="scientific">Gossypium lobatum</name>
    <dbReference type="NCBI Taxonomy" id="34289"/>
    <lineage>
        <taxon>Eukaryota</taxon>
        <taxon>Viridiplantae</taxon>
        <taxon>Streptophyta</taxon>
        <taxon>Embryophyta</taxon>
        <taxon>Tracheophyta</taxon>
        <taxon>Spermatophyta</taxon>
        <taxon>Magnoliopsida</taxon>
        <taxon>eudicotyledons</taxon>
        <taxon>Gunneridae</taxon>
        <taxon>Pentapetalae</taxon>
        <taxon>rosids</taxon>
        <taxon>malvids</taxon>
        <taxon>Malvales</taxon>
        <taxon>Malvaceae</taxon>
        <taxon>Malvoideae</taxon>
        <taxon>Gossypium</taxon>
    </lineage>
</organism>
<feature type="non-terminal residue" evidence="2">
    <location>
        <position position="42"/>
    </location>
</feature>
<keyword evidence="3" id="KW-1185">Reference proteome</keyword>
<evidence type="ECO:0000256" key="1">
    <source>
        <dbReference type="SAM" id="MobiDB-lite"/>
    </source>
</evidence>
<reference evidence="2 3" key="1">
    <citation type="journal article" date="2019" name="Genome Biol. Evol.">
        <title>Insights into the evolution of the New World diploid cottons (Gossypium, subgenus Houzingenia) based on genome sequencing.</title>
        <authorList>
            <person name="Grover C.E."/>
            <person name="Arick M.A. 2nd"/>
            <person name="Thrash A."/>
            <person name="Conover J.L."/>
            <person name="Sanders W.S."/>
            <person name="Peterson D.G."/>
            <person name="Frelichowski J.E."/>
            <person name="Scheffler J.A."/>
            <person name="Scheffler B.E."/>
            <person name="Wendel J.F."/>
        </authorList>
    </citation>
    <scope>NUCLEOTIDE SEQUENCE [LARGE SCALE GENOMIC DNA]</scope>
    <source>
        <strain evidence="2">157</strain>
        <tissue evidence="2">Leaf</tissue>
    </source>
</reference>
<dbReference type="EMBL" id="JABEZX010000011">
    <property type="protein sequence ID" value="MBA0571028.1"/>
    <property type="molecule type" value="Genomic_DNA"/>
</dbReference>
<comment type="caution">
    <text evidence="2">The sequence shown here is derived from an EMBL/GenBank/DDBJ whole genome shotgun (WGS) entry which is preliminary data.</text>
</comment>
<dbReference type="Proteomes" id="UP000593572">
    <property type="component" value="Unassembled WGS sequence"/>
</dbReference>
<proteinExistence type="predicted"/>
<evidence type="ECO:0000313" key="2">
    <source>
        <dbReference type="EMBL" id="MBA0571028.1"/>
    </source>
</evidence>
<dbReference type="AlphaFoldDB" id="A0A7J8N1Z2"/>
<gene>
    <name evidence="2" type="ORF">Golob_004624</name>
</gene>
<protein>
    <submittedName>
        <fullName evidence="2">Uncharacterized protein</fullName>
    </submittedName>
</protein>
<evidence type="ECO:0000313" key="3">
    <source>
        <dbReference type="Proteomes" id="UP000593572"/>
    </source>
</evidence>